<dbReference type="Gene3D" id="3.30.300.50">
    <property type="match status" value="2"/>
</dbReference>
<accession>A0A0A1T990</accession>
<dbReference type="GO" id="GO:0008236">
    <property type="term" value="F:serine-type peptidase activity"/>
    <property type="evidence" value="ECO:0007669"/>
    <property type="project" value="InterPro"/>
</dbReference>
<sequence length="149" mass="15543">MALSVEEAMARADRDMRFSQIIDQLRTSTGDSFAGGWIDGPKVYVGVTKQALVDEVTAAGATPVVVSNSLSKLEKARDAFDQVMTSSTGSANSAGIASSYVDVVINKVVVEALADSRGHAENMASQAGVAATDFEVRTVETLPTIKGST</sequence>
<name>A0A0A1T990_9HYPO</name>
<dbReference type="Proteomes" id="UP000039046">
    <property type="component" value="Unassembled WGS sequence"/>
</dbReference>
<dbReference type="GO" id="GO:0005576">
    <property type="term" value="C:extracellular region"/>
    <property type="evidence" value="ECO:0007669"/>
    <property type="project" value="InterPro"/>
</dbReference>
<evidence type="ECO:0000313" key="3">
    <source>
        <dbReference type="Proteomes" id="UP000039046"/>
    </source>
</evidence>
<gene>
    <name evidence="2" type="ORF">VHEMI02769</name>
</gene>
<dbReference type="HOGENOM" id="CLU_1750988_0_0_1"/>
<evidence type="ECO:0000313" key="2">
    <source>
        <dbReference type="EMBL" id="CEJ82720.1"/>
    </source>
</evidence>
<dbReference type="GO" id="GO:0006508">
    <property type="term" value="P:proteolysis"/>
    <property type="evidence" value="ECO:0007669"/>
    <property type="project" value="InterPro"/>
</dbReference>
<reference evidence="2 3" key="1">
    <citation type="journal article" date="2015" name="Genome Announc.">
        <title>Draft Genome Sequence and Gene Annotation of the Entomopathogenic Fungus Verticillium hemipterigenum.</title>
        <authorList>
            <person name="Horn F."/>
            <person name="Habel A."/>
            <person name="Scharf D.H."/>
            <person name="Dworschak J."/>
            <person name="Brakhage A.A."/>
            <person name="Guthke R."/>
            <person name="Hertweck C."/>
            <person name="Linde J."/>
        </authorList>
    </citation>
    <scope>NUCLEOTIDE SEQUENCE [LARGE SCALE GENOMIC DNA]</scope>
</reference>
<feature type="domain" description="Peptidase S1A alpha-lytic prodomain" evidence="1">
    <location>
        <begin position="68"/>
        <end position="130"/>
    </location>
</feature>
<dbReference type="OrthoDB" id="3762657at2759"/>
<dbReference type="AlphaFoldDB" id="A0A0A1T990"/>
<organism evidence="2 3">
    <name type="scientific">[Torrubiella] hemipterigena</name>
    <dbReference type="NCBI Taxonomy" id="1531966"/>
    <lineage>
        <taxon>Eukaryota</taxon>
        <taxon>Fungi</taxon>
        <taxon>Dikarya</taxon>
        <taxon>Ascomycota</taxon>
        <taxon>Pezizomycotina</taxon>
        <taxon>Sordariomycetes</taxon>
        <taxon>Hypocreomycetidae</taxon>
        <taxon>Hypocreales</taxon>
        <taxon>Clavicipitaceae</taxon>
        <taxon>Clavicipitaceae incertae sedis</taxon>
        <taxon>'Torrubiella' clade</taxon>
    </lineage>
</organism>
<proteinExistence type="predicted"/>
<dbReference type="InterPro" id="IPR035070">
    <property type="entry name" value="Streptogrisin_prodomain"/>
</dbReference>
<protein>
    <recommendedName>
        <fullName evidence="1">Peptidase S1A alpha-lytic prodomain domain-containing protein</fullName>
    </recommendedName>
</protein>
<dbReference type="Pfam" id="PF02983">
    <property type="entry name" value="Pro_Al_protease"/>
    <property type="match status" value="1"/>
</dbReference>
<keyword evidence="3" id="KW-1185">Reference proteome</keyword>
<dbReference type="EMBL" id="CDHN01000001">
    <property type="protein sequence ID" value="CEJ82720.1"/>
    <property type="molecule type" value="Genomic_DNA"/>
</dbReference>
<dbReference type="InterPro" id="IPR004236">
    <property type="entry name" value="Pept_S1_alpha_lytic"/>
</dbReference>
<evidence type="ECO:0000259" key="1">
    <source>
        <dbReference type="Pfam" id="PF02983"/>
    </source>
</evidence>